<dbReference type="Pfam" id="PF14559">
    <property type="entry name" value="TPR_19"/>
    <property type="match status" value="1"/>
</dbReference>
<keyword evidence="3" id="KW-1185">Reference proteome</keyword>
<dbReference type="InterPro" id="IPR019734">
    <property type="entry name" value="TPR_rpt"/>
</dbReference>
<protein>
    <submittedName>
        <fullName evidence="2">Tetratricopeptide repeat protein</fullName>
    </submittedName>
</protein>
<dbReference type="SUPFAM" id="SSF48452">
    <property type="entry name" value="TPR-like"/>
    <property type="match status" value="1"/>
</dbReference>
<sequence>MAAKGAKAIREDAARALALKRRGESARALRAAAEALRGADGNRTVVGRERIELEYRLRELVEAMAGAPEVAALDAAGRVAYKKGLEGKLAVFFDSVAGKAEAQREAAVLAARQAAQDEAESLMRQAGKAVAEGEYPAARRLLNALCERHPDRPGVWRDAGMLLAKAGFPMDALPFFDKGLEADRRDGPTYIAAADACREAGEPGTAEKYLKAAVKYIGGTPTAYLAMARLFVAGRKWDKAHDAVQSLLSLEPGHPEAAGLLAEIMPRVGMDGGAARRTGKPIVIDFPKF</sequence>
<keyword evidence="1" id="KW-0802">TPR repeat</keyword>
<dbReference type="AlphaFoldDB" id="A0A7K3NPQ8"/>
<dbReference type="Proteomes" id="UP000469724">
    <property type="component" value="Unassembled WGS sequence"/>
</dbReference>
<dbReference type="Gene3D" id="1.25.40.10">
    <property type="entry name" value="Tetratricopeptide repeat domain"/>
    <property type="match status" value="1"/>
</dbReference>
<dbReference type="EMBL" id="JAAGRQ010000078">
    <property type="protein sequence ID" value="NDY58087.1"/>
    <property type="molecule type" value="Genomic_DNA"/>
</dbReference>
<reference evidence="2 3" key="1">
    <citation type="submission" date="2020-02" db="EMBL/GenBank/DDBJ databases">
        <title>Comparative genomics of sulfur disproportionating microorganisms.</title>
        <authorList>
            <person name="Ward L.M."/>
            <person name="Bertran E."/>
            <person name="Johnston D.T."/>
        </authorList>
    </citation>
    <scope>NUCLEOTIDE SEQUENCE [LARGE SCALE GENOMIC DNA]</scope>
    <source>
        <strain evidence="2 3">DSM 3696</strain>
    </source>
</reference>
<evidence type="ECO:0000313" key="2">
    <source>
        <dbReference type="EMBL" id="NDY58087.1"/>
    </source>
</evidence>
<comment type="caution">
    <text evidence="2">The sequence shown here is derived from an EMBL/GenBank/DDBJ whole genome shotgun (WGS) entry which is preliminary data.</text>
</comment>
<proteinExistence type="predicted"/>
<organism evidence="2 3">
    <name type="scientific">Desulfolutivibrio sulfodismutans</name>
    <dbReference type="NCBI Taxonomy" id="63561"/>
    <lineage>
        <taxon>Bacteria</taxon>
        <taxon>Pseudomonadati</taxon>
        <taxon>Thermodesulfobacteriota</taxon>
        <taxon>Desulfovibrionia</taxon>
        <taxon>Desulfovibrionales</taxon>
        <taxon>Desulfovibrionaceae</taxon>
        <taxon>Desulfolutivibrio</taxon>
    </lineage>
</organism>
<evidence type="ECO:0000313" key="3">
    <source>
        <dbReference type="Proteomes" id="UP000469724"/>
    </source>
</evidence>
<feature type="repeat" description="TPR" evidence="1">
    <location>
        <begin position="221"/>
        <end position="254"/>
    </location>
</feature>
<evidence type="ECO:0000256" key="1">
    <source>
        <dbReference type="PROSITE-ProRule" id="PRU00339"/>
    </source>
</evidence>
<dbReference type="RefSeq" id="WP_163303166.1">
    <property type="nucleotide sequence ID" value="NZ_JAAGRQ010000078.1"/>
</dbReference>
<accession>A0A7K3NPQ8</accession>
<dbReference type="InterPro" id="IPR011990">
    <property type="entry name" value="TPR-like_helical_dom_sf"/>
</dbReference>
<name>A0A7K3NPQ8_9BACT</name>
<dbReference type="PROSITE" id="PS50005">
    <property type="entry name" value="TPR"/>
    <property type="match status" value="1"/>
</dbReference>
<gene>
    <name evidence="2" type="ORF">G3N56_15230</name>
</gene>